<dbReference type="Gene3D" id="3.40.1580.10">
    <property type="entry name" value="SMI1/KNR4-like"/>
    <property type="match status" value="1"/>
</dbReference>
<dbReference type="EMBL" id="BMQM01000021">
    <property type="protein sequence ID" value="GGR65118.1"/>
    <property type="molecule type" value="Genomic_DNA"/>
</dbReference>
<dbReference type="RefSeq" id="WP_189065726.1">
    <property type="nucleotide sequence ID" value="NZ_BMQM01000021.1"/>
</dbReference>
<organism evidence="2 3">
    <name type="scientific">Deinococcus seoulensis</name>
    <dbReference type="NCBI Taxonomy" id="1837379"/>
    <lineage>
        <taxon>Bacteria</taxon>
        <taxon>Thermotogati</taxon>
        <taxon>Deinococcota</taxon>
        <taxon>Deinococci</taxon>
        <taxon>Deinococcales</taxon>
        <taxon>Deinococcaceae</taxon>
        <taxon>Deinococcus</taxon>
    </lineage>
</organism>
<dbReference type="SMART" id="SM00860">
    <property type="entry name" value="SMI1_KNR4"/>
    <property type="match status" value="1"/>
</dbReference>
<protein>
    <recommendedName>
        <fullName evidence="1">Knr4/Smi1-like domain-containing protein</fullName>
    </recommendedName>
</protein>
<gene>
    <name evidence="2" type="ORF">GCM10008959_29170</name>
</gene>
<sequence length="263" mass="29651">MWRWLLPLLIVPALLYATTGVWAGRPPPLEVRRVTPVTLPEPRDIPELLTRLDAWVAREVPLDHATLRPGVTDAALDAFEARQGVTLPPAMRALYRWHDGGDLFGLEFQRLEHLEFNRVSWAEIAADRMTDLDEDIVSHPPGAIRLLYATGDWLPFLHDGGGNHVALDLHPGPAGRLGQVITTGRDEEHRFVLAPDLDTFLREYLRRLETGRVTVRRLSGFQDETWEVRLQEPGGRAPEGYRVLADLFPAFGAAPERMDTGWP</sequence>
<dbReference type="PANTHER" id="PTHR47432:SF1">
    <property type="entry name" value="CELL WALL ASSEMBLY REGULATOR SMI1"/>
    <property type="match status" value="1"/>
</dbReference>
<evidence type="ECO:0000313" key="2">
    <source>
        <dbReference type="EMBL" id="GGR65118.1"/>
    </source>
</evidence>
<evidence type="ECO:0000259" key="1">
    <source>
        <dbReference type="SMART" id="SM00860"/>
    </source>
</evidence>
<dbReference type="PANTHER" id="PTHR47432">
    <property type="entry name" value="CELL WALL ASSEMBLY REGULATOR SMI1"/>
    <property type="match status" value="1"/>
</dbReference>
<name>A0ABQ2RX63_9DEIO</name>
<dbReference type="Proteomes" id="UP000634308">
    <property type="component" value="Unassembled WGS sequence"/>
</dbReference>
<dbReference type="InterPro" id="IPR037883">
    <property type="entry name" value="Knr4/Smi1-like_sf"/>
</dbReference>
<dbReference type="InterPro" id="IPR051873">
    <property type="entry name" value="KNR4/SMI1_regulator"/>
</dbReference>
<evidence type="ECO:0000313" key="3">
    <source>
        <dbReference type="Proteomes" id="UP000634308"/>
    </source>
</evidence>
<reference evidence="3" key="1">
    <citation type="journal article" date="2019" name="Int. J. Syst. Evol. Microbiol.">
        <title>The Global Catalogue of Microorganisms (GCM) 10K type strain sequencing project: providing services to taxonomists for standard genome sequencing and annotation.</title>
        <authorList>
            <consortium name="The Broad Institute Genomics Platform"/>
            <consortium name="The Broad Institute Genome Sequencing Center for Infectious Disease"/>
            <person name="Wu L."/>
            <person name="Ma J."/>
        </authorList>
    </citation>
    <scope>NUCLEOTIDE SEQUENCE [LARGE SCALE GENOMIC DNA]</scope>
    <source>
        <strain evidence="3">JCM 31404</strain>
    </source>
</reference>
<comment type="caution">
    <text evidence="2">The sequence shown here is derived from an EMBL/GenBank/DDBJ whole genome shotgun (WGS) entry which is preliminary data.</text>
</comment>
<dbReference type="SUPFAM" id="SSF160631">
    <property type="entry name" value="SMI1/KNR4-like"/>
    <property type="match status" value="1"/>
</dbReference>
<feature type="domain" description="Knr4/Smi1-like" evidence="1">
    <location>
        <begin position="70"/>
        <end position="203"/>
    </location>
</feature>
<accession>A0ABQ2RX63</accession>
<dbReference type="InterPro" id="IPR018958">
    <property type="entry name" value="Knr4/Smi1-like_dom"/>
</dbReference>
<dbReference type="Pfam" id="PF09346">
    <property type="entry name" value="SMI1_KNR4"/>
    <property type="match status" value="1"/>
</dbReference>
<proteinExistence type="predicted"/>
<keyword evidence="3" id="KW-1185">Reference proteome</keyword>